<accession>A0A432WLW9</accession>
<evidence type="ECO:0000313" key="2">
    <source>
        <dbReference type="Proteomes" id="UP000287823"/>
    </source>
</evidence>
<gene>
    <name evidence="1" type="ORF">CWE14_01360</name>
</gene>
<organism evidence="1 2">
    <name type="scientific">Aliidiomarina soli</name>
    <dbReference type="NCBI Taxonomy" id="1928574"/>
    <lineage>
        <taxon>Bacteria</taxon>
        <taxon>Pseudomonadati</taxon>
        <taxon>Pseudomonadota</taxon>
        <taxon>Gammaproteobacteria</taxon>
        <taxon>Alteromonadales</taxon>
        <taxon>Idiomarinaceae</taxon>
        <taxon>Aliidiomarina</taxon>
    </lineage>
</organism>
<dbReference type="Pfam" id="PF11993">
    <property type="entry name" value="VC2046"/>
    <property type="match status" value="1"/>
</dbReference>
<dbReference type="AlphaFoldDB" id="A0A432WLW9"/>
<keyword evidence="2" id="KW-1185">Reference proteome</keyword>
<evidence type="ECO:0000313" key="1">
    <source>
        <dbReference type="EMBL" id="RUO34679.1"/>
    </source>
</evidence>
<dbReference type="InterPro" id="IPR021879">
    <property type="entry name" value="VC2046_fam"/>
</dbReference>
<dbReference type="Proteomes" id="UP000287823">
    <property type="component" value="Unassembled WGS sequence"/>
</dbReference>
<proteinExistence type="predicted"/>
<protein>
    <submittedName>
        <fullName evidence="1">Uncharacterized protein</fullName>
    </submittedName>
</protein>
<reference evidence="1 2" key="1">
    <citation type="journal article" date="2011" name="Front. Microbiol.">
        <title>Genomic signatures of strain selection and enhancement in Bacillus atrophaeus var. globigii, a historical biowarfare simulant.</title>
        <authorList>
            <person name="Gibbons H.S."/>
            <person name="Broomall S.M."/>
            <person name="McNew L.A."/>
            <person name="Daligault H."/>
            <person name="Chapman C."/>
            <person name="Bruce D."/>
            <person name="Karavis M."/>
            <person name="Krepps M."/>
            <person name="McGregor P.A."/>
            <person name="Hong C."/>
            <person name="Park K.H."/>
            <person name="Akmal A."/>
            <person name="Feldman A."/>
            <person name="Lin J.S."/>
            <person name="Chang W.E."/>
            <person name="Higgs B.W."/>
            <person name="Demirev P."/>
            <person name="Lindquist J."/>
            <person name="Liem A."/>
            <person name="Fochler E."/>
            <person name="Read T.D."/>
            <person name="Tapia R."/>
            <person name="Johnson S."/>
            <person name="Bishop-Lilly K.A."/>
            <person name="Detter C."/>
            <person name="Han C."/>
            <person name="Sozhamannan S."/>
            <person name="Rosenzweig C.N."/>
            <person name="Skowronski E.W."/>
        </authorList>
    </citation>
    <scope>NUCLEOTIDE SEQUENCE [LARGE SCALE GENOMIC DNA]</scope>
    <source>
        <strain evidence="1 2">Y4G10-17</strain>
    </source>
</reference>
<sequence>MQAAEHSQTEMHSMQPRWISDELALGDKLNQAIQQNKRADFGYLLAMLSDNVLEQGFARLQRVAADAPEWKPPFAYGPAIPLAASASDYAHNPAALYEKSAVSWRLQNALRPEALNPVNDAKHIPAEVKNNCSHFVQLRMRSEAYQQVQGTEADLIDVIDNIRGVDRYAA</sequence>
<dbReference type="RefSeq" id="WP_126797731.1">
    <property type="nucleotide sequence ID" value="NZ_PIPO01000001.1"/>
</dbReference>
<dbReference type="EMBL" id="PIPO01000001">
    <property type="protein sequence ID" value="RUO34679.1"/>
    <property type="molecule type" value="Genomic_DNA"/>
</dbReference>
<comment type="caution">
    <text evidence="1">The sequence shown here is derived from an EMBL/GenBank/DDBJ whole genome shotgun (WGS) entry which is preliminary data.</text>
</comment>
<name>A0A432WLW9_9GAMM</name>